<keyword evidence="3" id="KW-1185">Reference proteome</keyword>
<dbReference type="Gene3D" id="2.120.10.10">
    <property type="match status" value="1"/>
</dbReference>
<sequence>MFTSVANELIFGEERPFASCHASHLAVLPDGGVLAVWFGGSQEGADDVAIWASIRSGGRWSAPFNVADQEELPHWNPVIHSKTSGELVLFYKVGRLIKTWQTLVKISHDGGHTWSQPSPLVEGDFGGRGPVRNKLIVLSDGAWLAPASTEDGIWQAFADRSEDEGGSWTRSGDIRIAALDYRGIKAVTGSEVPVSEQSFLGRGVIQPTLWESEPGKVHMLLRSSEERIFRSDSVDGGRSWSEAYATSLPNNNSGIDLVKLDNGILVMAMNPVGTNWGPRTPLVLTVSGDNGLTWGHELVLEDEPGEYSYPAIVAEGNQVFVTYTWKRENIKFRQFTLTFE</sequence>
<feature type="domain" description="Sialidase" evidence="1">
    <location>
        <begin position="33"/>
        <end position="319"/>
    </location>
</feature>
<evidence type="ECO:0000259" key="1">
    <source>
        <dbReference type="Pfam" id="PF13088"/>
    </source>
</evidence>
<dbReference type="RefSeq" id="WP_131016307.1">
    <property type="nucleotide sequence ID" value="NZ_SIRE01000020.1"/>
</dbReference>
<name>A0A4Q9DJ26_9BACL</name>
<reference evidence="2 3" key="1">
    <citation type="submission" date="2019-02" db="EMBL/GenBank/DDBJ databases">
        <title>Paenibacillus sp. nov., isolated from surface-sterilized tissue of Thalictrum simplex L.</title>
        <authorList>
            <person name="Tuo L."/>
        </authorList>
    </citation>
    <scope>NUCLEOTIDE SEQUENCE [LARGE SCALE GENOMIC DNA]</scope>
    <source>
        <strain evidence="2 3">N2SHLJ1</strain>
    </source>
</reference>
<dbReference type="Proteomes" id="UP000293142">
    <property type="component" value="Unassembled WGS sequence"/>
</dbReference>
<dbReference type="InterPro" id="IPR036278">
    <property type="entry name" value="Sialidase_sf"/>
</dbReference>
<comment type="caution">
    <text evidence="2">The sequence shown here is derived from an EMBL/GenBank/DDBJ whole genome shotgun (WGS) entry which is preliminary data.</text>
</comment>
<dbReference type="PANTHER" id="PTHR43752:SF2">
    <property type="entry name" value="BNR_ASP-BOX REPEAT FAMILY PROTEIN"/>
    <property type="match status" value="1"/>
</dbReference>
<gene>
    <name evidence="2" type="ORF">EYB31_25665</name>
</gene>
<dbReference type="AlphaFoldDB" id="A0A4Q9DJ26"/>
<evidence type="ECO:0000313" key="2">
    <source>
        <dbReference type="EMBL" id="TBL73901.1"/>
    </source>
</evidence>
<dbReference type="EMBL" id="SIRE01000020">
    <property type="protein sequence ID" value="TBL73901.1"/>
    <property type="molecule type" value="Genomic_DNA"/>
</dbReference>
<dbReference type="InterPro" id="IPR011040">
    <property type="entry name" value="Sialidase"/>
</dbReference>
<dbReference type="CDD" id="cd15482">
    <property type="entry name" value="Sialidase_non-viral"/>
    <property type="match status" value="1"/>
</dbReference>
<accession>A0A4Q9DJ26</accession>
<proteinExistence type="predicted"/>
<dbReference type="Pfam" id="PF13088">
    <property type="entry name" value="BNR_2"/>
    <property type="match status" value="1"/>
</dbReference>
<dbReference type="PANTHER" id="PTHR43752">
    <property type="entry name" value="BNR/ASP-BOX REPEAT FAMILY PROTEIN"/>
    <property type="match status" value="1"/>
</dbReference>
<dbReference type="SUPFAM" id="SSF50939">
    <property type="entry name" value="Sialidases"/>
    <property type="match status" value="1"/>
</dbReference>
<organism evidence="2 3">
    <name type="scientific">Paenibacillus thalictri</name>
    <dbReference type="NCBI Taxonomy" id="2527873"/>
    <lineage>
        <taxon>Bacteria</taxon>
        <taxon>Bacillati</taxon>
        <taxon>Bacillota</taxon>
        <taxon>Bacilli</taxon>
        <taxon>Bacillales</taxon>
        <taxon>Paenibacillaceae</taxon>
        <taxon>Paenibacillus</taxon>
    </lineage>
</organism>
<evidence type="ECO:0000313" key="3">
    <source>
        <dbReference type="Proteomes" id="UP000293142"/>
    </source>
</evidence>
<dbReference type="OrthoDB" id="41724at2"/>
<protein>
    <submittedName>
        <fullName evidence="2">Neuraminidase (Sialidase)</fullName>
    </submittedName>
</protein>